<feature type="transmembrane region" description="Helical" evidence="6">
    <location>
        <begin position="115"/>
        <end position="133"/>
    </location>
</feature>
<reference evidence="7 8" key="1">
    <citation type="submission" date="2019-04" db="EMBL/GenBank/DDBJ databases">
        <title>Altererythrobacter aquimixticola sp. nov., isolated from sediment of junction between the ocean and a freshwater spring.</title>
        <authorList>
            <person name="Yoon J.-H."/>
        </authorList>
    </citation>
    <scope>NUCLEOTIDE SEQUENCE [LARGE SCALE GENOMIC DNA]</scope>
    <source>
        <strain evidence="7 8">SSKS-13</strain>
    </source>
</reference>
<dbReference type="Pfam" id="PF02588">
    <property type="entry name" value="YitT_membrane"/>
    <property type="match status" value="1"/>
</dbReference>
<evidence type="ECO:0000256" key="5">
    <source>
        <dbReference type="ARBA" id="ARBA00023136"/>
    </source>
</evidence>
<dbReference type="GO" id="GO:0005886">
    <property type="term" value="C:plasma membrane"/>
    <property type="evidence" value="ECO:0007669"/>
    <property type="project" value="UniProtKB-SubCell"/>
</dbReference>
<organism evidence="7 8">
    <name type="scientific">Alteraurantiacibacter aquimixticola</name>
    <dbReference type="NCBI Taxonomy" id="2489173"/>
    <lineage>
        <taxon>Bacteria</taxon>
        <taxon>Pseudomonadati</taxon>
        <taxon>Pseudomonadota</taxon>
        <taxon>Alphaproteobacteria</taxon>
        <taxon>Sphingomonadales</taxon>
        <taxon>Erythrobacteraceae</taxon>
        <taxon>Alteraurantiacibacter</taxon>
    </lineage>
</organism>
<dbReference type="Proteomes" id="UP000309389">
    <property type="component" value="Unassembled WGS sequence"/>
</dbReference>
<keyword evidence="2" id="KW-1003">Cell membrane</keyword>
<dbReference type="InterPro" id="IPR051461">
    <property type="entry name" value="UPF0750_membrane"/>
</dbReference>
<keyword evidence="4 6" id="KW-1133">Transmembrane helix</keyword>
<keyword evidence="5 6" id="KW-0472">Membrane</keyword>
<comment type="subcellular location">
    <subcellularLocation>
        <location evidence="1">Cell membrane</location>
        <topology evidence="1">Multi-pass membrane protein</topology>
    </subcellularLocation>
</comment>
<comment type="caution">
    <text evidence="7">The sequence shown here is derived from an EMBL/GenBank/DDBJ whole genome shotgun (WGS) entry which is preliminary data.</text>
</comment>
<feature type="transmembrane region" description="Helical" evidence="6">
    <location>
        <begin position="85"/>
        <end position="103"/>
    </location>
</feature>
<evidence type="ECO:0000256" key="2">
    <source>
        <dbReference type="ARBA" id="ARBA00022475"/>
    </source>
</evidence>
<dbReference type="EMBL" id="SSHH01000001">
    <property type="protein sequence ID" value="TIX51883.1"/>
    <property type="molecule type" value="Genomic_DNA"/>
</dbReference>
<proteinExistence type="predicted"/>
<evidence type="ECO:0000256" key="4">
    <source>
        <dbReference type="ARBA" id="ARBA00022989"/>
    </source>
</evidence>
<dbReference type="AlphaFoldDB" id="A0A4T3F3S6"/>
<name>A0A4T3F3S6_9SPHN</name>
<evidence type="ECO:0000313" key="7">
    <source>
        <dbReference type="EMBL" id="TIX51883.1"/>
    </source>
</evidence>
<gene>
    <name evidence="7" type="ORF">E5222_05435</name>
</gene>
<dbReference type="PANTHER" id="PTHR33545:SF5">
    <property type="entry name" value="UPF0750 MEMBRANE PROTEIN YITT"/>
    <property type="match status" value="1"/>
</dbReference>
<dbReference type="RefSeq" id="WP_136692671.1">
    <property type="nucleotide sequence ID" value="NZ_SSHH01000001.1"/>
</dbReference>
<dbReference type="InterPro" id="IPR003740">
    <property type="entry name" value="YitT"/>
</dbReference>
<feature type="transmembrane region" description="Helical" evidence="6">
    <location>
        <begin position="180"/>
        <end position="198"/>
    </location>
</feature>
<sequence>MDHENHPLRDPTEHSLLEDVYAMGTGCILLALGLVLMEAAGIATAGVAGIALLVSYHVPLDVGVLFFLFNLPFLALAMTALGREFVIKTAVAIVLIFAMVALTQKAMEIGHVHPAFAALAGGTAAGVGILALLRHNTGVGGVNIIAVYLQKRHGWNVGRLHILFDGAILIAAFVTLEFEAWFWSMVSMLAISFVLVAYHKPGRYMGH</sequence>
<evidence type="ECO:0000313" key="8">
    <source>
        <dbReference type="Proteomes" id="UP000309389"/>
    </source>
</evidence>
<protein>
    <submittedName>
        <fullName evidence="7">YitT family protein</fullName>
    </submittedName>
</protein>
<evidence type="ECO:0000256" key="1">
    <source>
        <dbReference type="ARBA" id="ARBA00004651"/>
    </source>
</evidence>
<keyword evidence="8" id="KW-1185">Reference proteome</keyword>
<feature type="transmembrane region" description="Helical" evidence="6">
    <location>
        <begin position="60"/>
        <end position="78"/>
    </location>
</feature>
<accession>A0A4T3F3S6</accession>
<keyword evidence="3 6" id="KW-0812">Transmembrane</keyword>
<dbReference type="OrthoDB" id="3296441at2"/>
<feature type="transmembrane region" description="Helical" evidence="6">
    <location>
        <begin position="21"/>
        <end position="54"/>
    </location>
</feature>
<evidence type="ECO:0000256" key="3">
    <source>
        <dbReference type="ARBA" id="ARBA00022692"/>
    </source>
</evidence>
<evidence type="ECO:0000256" key="6">
    <source>
        <dbReference type="SAM" id="Phobius"/>
    </source>
</evidence>
<feature type="transmembrane region" description="Helical" evidence="6">
    <location>
        <begin position="154"/>
        <end position="174"/>
    </location>
</feature>
<dbReference type="PANTHER" id="PTHR33545">
    <property type="entry name" value="UPF0750 MEMBRANE PROTEIN YITT-RELATED"/>
    <property type="match status" value="1"/>
</dbReference>